<proteinExistence type="predicted"/>
<dbReference type="Pfam" id="PF01075">
    <property type="entry name" value="Glyco_transf_9"/>
    <property type="match status" value="1"/>
</dbReference>
<organism evidence="4 5">
    <name type="scientific">Selenomonas ruminantium</name>
    <dbReference type="NCBI Taxonomy" id="971"/>
    <lineage>
        <taxon>Bacteria</taxon>
        <taxon>Bacillati</taxon>
        <taxon>Bacillota</taxon>
        <taxon>Negativicutes</taxon>
        <taxon>Selenomonadales</taxon>
        <taxon>Selenomonadaceae</taxon>
        <taxon>Selenomonas</taxon>
    </lineage>
</organism>
<dbReference type="InterPro" id="IPR002201">
    <property type="entry name" value="Glyco_trans_9"/>
</dbReference>
<dbReference type="EMBL" id="FNQG01000004">
    <property type="protein sequence ID" value="SDZ88366.1"/>
    <property type="molecule type" value="Genomic_DNA"/>
</dbReference>
<protein>
    <submittedName>
        <fullName evidence="4">Lipopolysaccharide heptosyltransferase II</fullName>
    </submittedName>
</protein>
<evidence type="ECO:0000313" key="5">
    <source>
        <dbReference type="Proteomes" id="UP000183469"/>
    </source>
</evidence>
<dbReference type="GO" id="GO:0005829">
    <property type="term" value="C:cytosol"/>
    <property type="evidence" value="ECO:0007669"/>
    <property type="project" value="TreeGrafter"/>
</dbReference>
<name>A0A1H3WMK8_SELRU</name>
<dbReference type="GO" id="GO:0008713">
    <property type="term" value="F:ADP-heptose-lipopolysaccharide heptosyltransferase activity"/>
    <property type="evidence" value="ECO:0007669"/>
    <property type="project" value="TreeGrafter"/>
</dbReference>
<keyword evidence="3" id="KW-0812">Transmembrane</keyword>
<reference evidence="4 5" key="1">
    <citation type="submission" date="2016-10" db="EMBL/GenBank/DDBJ databases">
        <authorList>
            <person name="de Groot N.N."/>
        </authorList>
    </citation>
    <scope>NUCLEOTIDE SEQUENCE [LARGE SCALE GENOMIC DNA]</scope>
    <source>
        <strain evidence="4 5">DSM 2872</strain>
    </source>
</reference>
<accession>A0A1H3WMK8</accession>
<dbReference type="PANTHER" id="PTHR30160">
    <property type="entry name" value="TETRAACYLDISACCHARIDE 4'-KINASE-RELATED"/>
    <property type="match status" value="1"/>
</dbReference>
<keyword evidence="1" id="KW-0328">Glycosyltransferase</keyword>
<sequence>MKQYKNILVNALVNLGDVVLTTSAIALLKKAYPQARITMLVKPVVREAVENNQLIDEVIVFQYKAKENSIGKMLEMVKDIKYRHFDLSISFDRKLRPALLCWLAGIPTRVGPDKVFDDKPSKVTWLYTDVMHISHDLNTTLQAETYQTIVREFTGLKDHAEPVFARITDVAEKKAEELLSRLPQTEKRIALCVKGTFELKTWPKEYFVKVVDALATDYDAAFFIVGAPNDRGYADEVIAAMHQPVMNFCGETTLVDLAAIIRKADLLITVDTGATHIAATTGVKMVTMYGCTSPDRWHPLNKNARVLTSREVCCPCTVRANECHTNPKPSCLWHITPDMVLNECIALLD</sequence>
<feature type="transmembrane region" description="Helical" evidence="3">
    <location>
        <begin position="7"/>
        <end position="28"/>
    </location>
</feature>
<evidence type="ECO:0000256" key="1">
    <source>
        <dbReference type="ARBA" id="ARBA00022676"/>
    </source>
</evidence>
<gene>
    <name evidence="4" type="ORF">SAMN05660648_01040</name>
</gene>
<dbReference type="InterPro" id="IPR051199">
    <property type="entry name" value="LPS_LOS_Heptosyltrfase"/>
</dbReference>
<dbReference type="Gene3D" id="3.40.50.2000">
    <property type="entry name" value="Glycogen Phosphorylase B"/>
    <property type="match status" value="2"/>
</dbReference>
<dbReference type="OrthoDB" id="1663557at2"/>
<evidence type="ECO:0000256" key="3">
    <source>
        <dbReference type="SAM" id="Phobius"/>
    </source>
</evidence>
<dbReference type="AlphaFoldDB" id="A0A1H3WMK8"/>
<evidence type="ECO:0000256" key="2">
    <source>
        <dbReference type="ARBA" id="ARBA00022679"/>
    </source>
</evidence>
<dbReference type="CDD" id="cd03789">
    <property type="entry name" value="GT9_LPS_heptosyltransferase"/>
    <property type="match status" value="1"/>
</dbReference>
<keyword evidence="3" id="KW-1133">Transmembrane helix</keyword>
<evidence type="ECO:0000313" key="4">
    <source>
        <dbReference type="EMBL" id="SDZ88366.1"/>
    </source>
</evidence>
<keyword evidence="3" id="KW-0472">Membrane</keyword>
<dbReference type="SUPFAM" id="SSF53756">
    <property type="entry name" value="UDP-Glycosyltransferase/glycogen phosphorylase"/>
    <property type="match status" value="1"/>
</dbReference>
<dbReference type="RefSeq" id="WP_074671394.1">
    <property type="nucleotide sequence ID" value="NZ_FNQG01000004.1"/>
</dbReference>
<dbReference type="Proteomes" id="UP000183469">
    <property type="component" value="Unassembled WGS sequence"/>
</dbReference>
<keyword evidence="2 4" id="KW-0808">Transferase</keyword>
<dbReference type="GO" id="GO:0009244">
    <property type="term" value="P:lipopolysaccharide core region biosynthetic process"/>
    <property type="evidence" value="ECO:0007669"/>
    <property type="project" value="TreeGrafter"/>
</dbReference>